<dbReference type="AlphaFoldDB" id="X1RYR4"/>
<name>X1RYR4_9ZZZZ</name>
<proteinExistence type="predicted"/>
<organism evidence="1">
    <name type="scientific">marine sediment metagenome</name>
    <dbReference type="NCBI Taxonomy" id="412755"/>
    <lineage>
        <taxon>unclassified sequences</taxon>
        <taxon>metagenomes</taxon>
        <taxon>ecological metagenomes</taxon>
    </lineage>
</organism>
<dbReference type="EMBL" id="BARW01001073">
    <property type="protein sequence ID" value="GAI72031.1"/>
    <property type="molecule type" value="Genomic_DNA"/>
</dbReference>
<reference evidence="1" key="1">
    <citation type="journal article" date="2014" name="Front. Microbiol.">
        <title>High frequency of phylogenetically diverse reductive dehalogenase-homologous genes in deep subseafloor sedimentary metagenomes.</title>
        <authorList>
            <person name="Kawai M."/>
            <person name="Futagami T."/>
            <person name="Toyoda A."/>
            <person name="Takaki Y."/>
            <person name="Nishi S."/>
            <person name="Hori S."/>
            <person name="Arai W."/>
            <person name="Tsubouchi T."/>
            <person name="Morono Y."/>
            <person name="Uchiyama I."/>
            <person name="Ito T."/>
            <person name="Fujiyama A."/>
            <person name="Inagaki F."/>
            <person name="Takami H."/>
        </authorList>
    </citation>
    <scope>NUCLEOTIDE SEQUENCE</scope>
    <source>
        <strain evidence="1">Expedition CK06-06</strain>
    </source>
</reference>
<accession>X1RYR4</accession>
<sequence>MKKKLKNLVNKYIKTTIPPSEGFQRMEKAATAAKKESEAVKAEKG</sequence>
<comment type="caution">
    <text evidence="1">The sequence shown here is derived from an EMBL/GenBank/DDBJ whole genome shotgun (WGS) entry which is preliminary data.</text>
</comment>
<gene>
    <name evidence="1" type="ORF">S12H4_03712</name>
</gene>
<evidence type="ECO:0000313" key="1">
    <source>
        <dbReference type="EMBL" id="GAI72031.1"/>
    </source>
</evidence>
<protein>
    <submittedName>
        <fullName evidence="1">Uncharacterized protein</fullName>
    </submittedName>
</protein>